<dbReference type="EMBL" id="RRZC01000004">
    <property type="protein sequence ID" value="MBE0403067.1"/>
    <property type="molecule type" value="Genomic_DNA"/>
</dbReference>
<sequence>MYQEMRSERLPYRTDVRWFHTETVTDGTGAPLIIPAVGRDAAVAVMPGVAASAQVEFTISRYDEVRLGNAIWHAWPAGAAEEASADVVSGAVTALRLVSTGESRWEVAL</sequence>
<name>A0ABR9F9A3_9GAMM</name>
<dbReference type="RefSeq" id="WP_192527026.1">
    <property type="nucleotide sequence ID" value="NZ_RRZC01000004.1"/>
</dbReference>
<accession>A0ABR9F9A3</accession>
<keyword evidence="2" id="KW-1185">Reference proteome</keyword>
<organism evidence="1 2">
    <name type="scientific">Halomonas citrativorans</name>
    <dbReference type="NCBI Taxonomy" id="2742612"/>
    <lineage>
        <taxon>Bacteria</taxon>
        <taxon>Pseudomonadati</taxon>
        <taxon>Pseudomonadota</taxon>
        <taxon>Gammaproteobacteria</taxon>
        <taxon>Oceanospirillales</taxon>
        <taxon>Halomonadaceae</taxon>
        <taxon>Halomonas</taxon>
    </lineage>
</organism>
<dbReference type="Proteomes" id="UP000754821">
    <property type="component" value="Unassembled WGS sequence"/>
</dbReference>
<proteinExistence type="predicted"/>
<gene>
    <name evidence="1" type="ORF">EI163_05775</name>
</gene>
<reference evidence="1 2" key="1">
    <citation type="submission" date="2020-07" db="EMBL/GenBank/DDBJ databases">
        <title>Halophilic bacteria isolated from french cheeses.</title>
        <authorList>
            <person name="Kothe C.I."/>
            <person name="Farah-Kraiem B."/>
            <person name="Renault P."/>
            <person name="Dridi B."/>
        </authorList>
    </citation>
    <scope>NUCLEOTIDE SEQUENCE [LARGE SCALE GENOMIC DNA]</scope>
    <source>
        <strain evidence="1 2">FME16</strain>
    </source>
</reference>
<comment type="caution">
    <text evidence="1">The sequence shown here is derived from an EMBL/GenBank/DDBJ whole genome shotgun (WGS) entry which is preliminary data.</text>
</comment>
<evidence type="ECO:0000313" key="1">
    <source>
        <dbReference type="EMBL" id="MBE0403067.1"/>
    </source>
</evidence>
<protein>
    <submittedName>
        <fullName evidence="1">Uncharacterized protein</fullName>
    </submittedName>
</protein>
<evidence type="ECO:0000313" key="2">
    <source>
        <dbReference type="Proteomes" id="UP000754821"/>
    </source>
</evidence>